<dbReference type="KEGG" id="spse:SULPSESMR1_02032"/>
<evidence type="ECO:0000313" key="1">
    <source>
        <dbReference type="EMBL" id="ASM72835.1"/>
    </source>
</evidence>
<dbReference type="InterPro" id="IPR010982">
    <property type="entry name" value="Lambda_DNA-bd_dom_sf"/>
</dbReference>
<keyword evidence="2" id="KW-1185">Reference proteome</keyword>
<sequence>MQSTDSNSVTTEDLRSISPIHCKMARAALSLGVRDLAKLAYVSPNTISRFERGEEVFDSTMFMIKSALENAGVDFIFENGGGDGVRLRKKTDV</sequence>
<evidence type="ECO:0000313" key="2">
    <source>
        <dbReference type="Proteomes" id="UP000199754"/>
    </source>
</evidence>
<dbReference type="Proteomes" id="UP000199754">
    <property type="component" value="Chromosome"/>
</dbReference>
<dbReference type="RefSeq" id="WP_240311324.1">
    <property type="nucleotide sequence ID" value="NZ_CP022415.1"/>
</dbReference>
<protein>
    <submittedName>
        <fullName evidence="1">Transcriptional regulator</fullName>
    </submittedName>
</protein>
<dbReference type="Gene3D" id="1.10.260.40">
    <property type="entry name" value="lambda repressor-like DNA-binding domains"/>
    <property type="match status" value="1"/>
</dbReference>
<gene>
    <name evidence="1" type="ORF">SULPSESMR1_02032</name>
</gene>
<dbReference type="SUPFAM" id="SSF47413">
    <property type="entry name" value="lambda repressor-like DNA-binding domains"/>
    <property type="match status" value="1"/>
</dbReference>
<organism evidence="1 2">
    <name type="scientific">Pseudosulfitobacter pseudonitzschiae</name>
    <dbReference type="NCBI Taxonomy" id="1402135"/>
    <lineage>
        <taxon>Bacteria</taxon>
        <taxon>Pseudomonadati</taxon>
        <taxon>Pseudomonadota</taxon>
        <taxon>Alphaproteobacteria</taxon>
        <taxon>Rhodobacterales</taxon>
        <taxon>Roseobacteraceae</taxon>
        <taxon>Pseudosulfitobacter</taxon>
    </lineage>
</organism>
<name>A0A221K1H4_9RHOB</name>
<accession>A0A221K1H4</accession>
<dbReference type="CDD" id="cd00093">
    <property type="entry name" value="HTH_XRE"/>
    <property type="match status" value="1"/>
</dbReference>
<dbReference type="GO" id="GO:0003677">
    <property type="term" value="F:DNA binding"/>
    <property type="evidence" value="ECO:0007669"/>
    <property type="project" value="InterPro"/>
</dbReference>
<dbReference type="InterPro" id="IPR001387">
    <property type="entry name" value="Cro/C1-type_HTH"/>
</dbReference>
<reference evidence="1 2" key="1">
    <citation type="submission" date="2017-07" db="EMBL/GenBank/DDBJ databases">
        <title>Genome Sequence of Sulfitobacter pseudonitzschiae Strain SMR1 Isolated from a culture of the Diatom Skeletonema marinoi.</title>
        <authorList>
            <person name="Topel M."/>
            <person name="Pinder M.I.M."/>
            <person name="Johansson O.N."/>
            <person name="Kourtchenko O."/>
            <person name="Godhe A."/>
            <person name="Clarke A.K."/>
        </authorList>
    </citation>
    <scope>NUCLEOTIDE SEQUENCE [LARGE SCALE GENOMIC DNA]</scope>
    <source>
        <strain evidence="1 2">SMR1</strain>
    </source>
</reference>
<dbReference type="AlphaFoldDB" id="A0A221K1H4"/>
<dbReference type="EMBL" id="CP022415">
    <property type="protein sequence ID" value="ASM72835.1"/>
    <property type="molecule type" value="Genomic_DNA"/>
</dbReference>
<proteinExistence type="predicted"/>